<dbReference type="OrthoDB" id="17328at2759"/>
<protein>
    <recommendedName>
        <fullName evidence="4">Transmembrane protein 164</fullName>
    </recommendedName>
</protein>
<feature type="region of interest" description="Disordered" evidence="1">
    <location>
        <begin position="308"/>
        <end position="337"/>
    </location>
</feature>
<feature type="non-terminal residue" evidence="2">
    <location>
        <position position="1"/>
    </location>
</feature>
<dbReference type="GeneID" id="20327687"/>
<dbReference type="EMBL" id="KL596693">
    <property type="protein sequence ID" value="KER28700.1"/>
    <property type="molecule type" value="Genomic_DNA"/>
</dbReference>
<name>A0A074ZZK8_OPIVI</name>
<keyword evidence="3" id="KW-1185">Reference proteome</keyword>
<feature type="compositionally biased region" description="Basic and acidic residues" evidence="1">
    <location>
        <begin position="314"/>
        <end position="323"/>
    </location>
</feature>
<dbReference type="KEGG" id="ovi:T265_13520"/>
<dbReference type="PANTHER" id="PTHR20948">
    <property type="entry name" value="TRANSMEMBRANE PROTEIN 164"/>
    <property type="match status" value="1"/>
</dbReference>
<reference evidence="2 3" key="1">
    <citation type="submission" date="2013-11" db="EMBL/GenBank/DDBJ databases">
        <title>Opisthorchis viverrini - life in the bile duct.</title>
        <authorList>
            <person name="Young N.D."/>
            <person name="Nagarajan N."/>
            <person name="Lin S.J."/>
            <person name="Korhonen P.K."/>
            <person name="Jex A.R."/>
            <person name="Hall R.S."/>
            <person name="Safavi-Hemami H."/>
            <person name="Kaewkong W."/>
            <person name="Bertrand D."/>
            <person name="Gao S."/>
            <person name="Seet Q."/>
            <person name="Wongkham S."/>
            <person name="Teh B.T."/>
            <person name="Wongkham C."/>
            <person name="Intapan P.M."/>
            <person name="Maleewong W."/>
            <person name="Yang X."/>
            <person name="Hu M."/>
            <person name="Wang Z."/>
            <person name="Hofmann A."/>
            <person name="Sternberg P.W."/>
            <person name="Tan P."/>
            <person name="Wang J."/>
            <person name="Gasser R.B."/>
        </authorList>
    </citation>
    <scope>NUCLEOTIDE SEQUENCE [LARGE SCALE GENOMIC DNA]</scope>
</reference>
<evidence type="ECO:0008006" key="4">
    <source>
        <dbReference type="Google" id="ProtNLM"/>
    </source>
</evidence>
<sequence>LPAARTCTLLRTVASRQYKRTYQLHSLLVSVGLNELEMFEWSFAGINTSLPGAGGDDCVNYLPASQRLLETLTITGVFAYLSIWALPRLTFPAFILPGNSNPMRQGLLVIHCIVFGIELGFKCATGSLLWALNPCHILTVLQIIMLACQPSHLVTLLFRLQMHMLNGPLLALAFPVLNTRQLTGINLNHMLCPAITDPFAGPNYRLMAMVHQPSLILILGKCISCFGLSWSSSPWPWQTSLMMMCPSETDTSNSSSSSVTSNPGKLRWLNSEPESEMMTLAATPWCWSDLFRYQTYVCDRQLPGKSANYSTGKEVPKHEHDPELSPVDEVCRRTSSS</sequence>
<evidence type="ECO:0000313" key="2">
    <source>
        <dbReference type="EMBL" id="KER28700.1"/>
    </source>
</evidence>
<organism evidence="2 3">
    <name type="scientific">Opisthorchis viverrini</name>
    <name type="common">Southeast Asian liver fluke</name>
    <dbReference type="NCBI Taxonomy" id="6198"/>
    <lineage>
        <taxon>Eukaryota</taxon>
        <taxon>Metazoa</taxon>
        <taxon>Spiralia</taxon>
        <taxon>Lophotrochozoa</taxon>
        <taxon>Platyhelminthes</taxon>
        <taxon>Trematoda</taxon>
        <taxon>Digenea</taxon>
        <taxon>Opisthorchiida</taxon>
        <taxon>Opisthorchiata</taxon>
        <taxon>Opisthorchiidae</taxon>
        <taxon>Opisthorchis</taxon>
    </lineage>
</organism>
<dbReference type="InterPro" id="IPR026508">
    <property type="entry name" value="TMEM164"/>
</dbReference>
<dbReference type="Proteomes" id="UP000054324">
    <property type="component" value="Unassembled WGS sequence"/>
</dbReference>
<evidence type="ECO:0000256" key="1">
    <source>
        <dbReference type="SAM" id="MobiDB-lite"/>
    </source>
</evidence>
<dbReference type="PANTHER" id="PTHR20948:SF2">
    <property type="entry name" value="TRANSMEMBRANE PROTEIN 164"/>
    <property type="match status" value="1"/>
</dbReference>
<accession>A0A074ZZK8</accession>
<dbReference type="RefSeq" id="XP_009167551.1">
    <property type="nucleotide sequence ID" value="XM_009169287.1"/>
</dbReference>
<dbReference type="AlphaFoldDB" id="A0A074ZZK8"/>
<proteinExistence type="predicted"/>
<dbReference type="Pfam" id="PF14808">
    <property type="entry name" value="TMEM164"/>
    <property type="match status" value="1"/>
</dbReference>
<dbReference type="CTD" id="20327687"/>
<gene>
    <name evidence="2" type="ORF">T265_13520</name>
</gene>
<evidence type="ECO:0000313" key="3">
    <source>
        <dbReference type="Proteomes" id="UP000054324"/>
    </source>
</evidence>